<organism evidence="4 5">
    <name type="scientific">Durusdinium trenchii</name>
    <dbReference type="NCBI Taxonomy" id="1381693"/>
    <lineage>
        <taxon>Eukaryota</taxon>
        <taxon>Sar</taxon>
        <taxon>Alveolata</taxon>
        <taxon>Dinophyceae</taxon>
        <taxon>Suessiales</taxon>
        <taxon>Symbiodiniaceae</taxon>
        <taxon>Durusdinium</taxon>
    </lineage>
</organism>
<dbReference type="Proteomes" id="UP001642464">
    <property type="component" value="Unassembled WGS sequence"/>
</dbReference>
<feature type="signal peptide" evidence="2">
    <location>
        <begin position="1"/>
        <end position="28"/>
    </location>
</feature>
<dbReference type="PRINTS" id="PR00811">
    <property type="entry name" value="BCTERIALGSPD"/>
</dbReference>
<feature type="region of interest" description="Disordered" evidence="1">
    <location>
        <begin position="659"/>
        <end position="678"/>
    </location>
</feature>
<dbReference type="InterPro" id="IPR001775">
    <property type="entry name" value="GspD/PilQ"/>
</dbReference>
<keyword evidence="2" id="KW-0732">Signal</keyword>
<name>A0ABP0KZ03_9DINO</name>
<dbReference type="PANTHER" id="PTHR30604">
    <property type="entry name" value="PROTEIN TRANSPORT PROTEIN HOFQ"/>
    <property type="match status" value="1"/>
</dbReference>
<dbReference type="EMBL" id="CAXAMM010013671">
    <property type="protein sequence ID" value="CAK9031958.1"/>
    <property type="molecule type" value="Genomic_DNA"/>
</dbReference>
<feature type="domain" description="Type II/III secretion system secretin-like" evidence="3">
    <location>
        <begin position="879"/>
        <end position="1062"/>
    </location>
</feature>
<evidence type="ECO:0000256" key="1">
    <source>
        <dbReference type="SAM" id="MobiDB-lite"/>
    </source>
</evidence>
<protein>
    <submittedName>
        <fullName evidence="4">Virion export protein (Gene 4 protein) (G4P)</fullName>
    </submittedName>
</protein>
<gene>
    <name evidence="4" type="ORF">SCF082_LOCUS19860</name>
</gene>
<accession>A0ABP0KZ03</accession>
<evidence type="ECO:0000313" key="4">
    <source>
        <dbReference type="EMBL" id="CAK9031958.1"/>
    </source>
</evidence>
<comment type="caution">
    <text evidence="4">The sequence shown here is derived from an EMBL/GenBank/DDBJ whole genome shotgun (WGS) entry which is preliminary data.</text>
</comment>
<dbReference type="InterPro" id="IPR004846">
    <property type="entry name" value="T2SS/T3SS_dom"/>
</dbReference>
<evidence type="ECO:0000259" key="3">
    <source>
        <dbReference type="Pfam" id="PF00263"/>
    </source>
</evidence>
<evidence type="ECO:0000313" key="5">
    <source>
        <dbReference type="Proteomes" id="UP001642464"/>
    </source>
</evidence>
<sequence length="1082" mass="117706">MSTSRTPRRLLALALATSLNASALTALADDTSVATLAQARAQADQLMAQGQFVRAQATLMNALSDATGSNDERAEALVALRNIRQKISGADRLEIALQQADMAIAEGNLAFASTRVASVLEAADEGSVLWTRATDARNQIDRRQQALRPMVADALTQAAADLDAGRFAQAKSQLAVVRRAGLDLDAKQGERLSRMELRVADAERKAGTTFDASAAAAASVQAGVVRGRQDGGQQGDPQQLFREAIQQEARANLSQANAAFESGQLAEARRLYVLVRANQDLLTPEERDLVSTRIDEIDVRLSGRPSAQEDIGTTRDLVRQNALAEFRVGVNEAERQLAQGNLGGARAQLSRTRIDFQRNRDVFGQPEFEARINELDDLQARIEAAAIRIQEDQAEALDRGAQEEAAERADRQRNERQRTINLLLDQAREYQMNMRYREALDTIEQLLLIDPINPSGLLLKNAYENILIYVDYSQITERRNKGFAAFRIEAERALIPPLDVVNYPENWPAISQSREAQAEFVDSAENRRVLAQLESSRVQMNLQDNPLESALAFIAQQAEVDFDVEWETLERLGIDRQTPVSLRLASTVNATVALDRLLAKASPDDFNAADWAIIDGLLTVSSAETLLDKTAVGIYDINDLLHEVPDYPDVPEIDLQQALQSSQGGGGQSPFTDQGDGEIEETPLEDRINEIIEIVENNIEEDRGFLEGRWTITPYRGLLIVRATPKAHRQIGGLLDKLRAQQALQLNVETRFLLVNQDYFEQIGFDLDIYFNAKADQFQTAAANDPSLLPSDFFDFSGPNGRRRTVTGGAGPGGTSVVQPVAAPTNTSVIGAGQDSIGLAGALAPTEGIASTILGAAPALGVAGQFLDDVQVDFLVRATQADRRSTQLTAPRLTLTNGQLANIYVATQVAYVGDLEPVVSDSAVGFDPTVEVATEGVTLLVRGTISSDRRYVTMNVDAGLAQIDGFASEQVTAVAGGTLVSSADTQSFIQLPTVTVTRVRTTVTVPDEGTLLLGGQRLVSEFEVETGVPLLSKLPVLNRFFTNRIESKEEQTLLILMKPTVLIQSEQEARNFPAMGGGLNPF</sequence>
<proteinExistence type="predicted"/>
<dbReference type="PANTHER" id="PTHR30604:SF1">
    <property type="entry name" value="DNA UTILIZATION PROTEIN HOFQ"/>
    <property type="match status" value="1"/>
</dbReference>
<dbReference type="InterPro" id="IPR051808">
    <property type="entry name" value="Type_IV_pilus_biogenesis"/>
</dbReference>
<evidence type="ECO:0000256" key="2">
    <source>
        <dbReference type="SAM" id="SignalP"/>
    </source>
</evidence>
<keyword evidence="5" id="KW-1185">Reference proteome</keyword>
<feature type="chain" id="PRO_5046145124" evidence="2">
    <location>
        <begin position="29"/>
        <end position="1082"/>
    </location>
</feature>
<reference evidence="4 5" key="1">
    <citation type="submission" date="2024-02" db="EMBL/GenBank/DDBJ databases">
        <authorList>
            <person name="Chen Y."/>
            <person name="Shah S."/>
            <person name="Dougan E. K."/>
            <person name="Thang M."/>
            <person name="Chan C."/>
        </authorList>
    </citation>
    <scope>NUCLEOTIDE SEQUENCE [LARGE SCALE GENOMIC DNA]</scope>
</reference>
<dbReference type="Pfam" id="PF00263">
    <property type="entry name" value="Secretin"/>
    <property type="match status" value="1"/>
</dbReference>